<comment type="caution">
    <text evidence="1">The sequence shown here is derived from an EMBL/GenBank/DDBJ whole genome shotgun (WGS) entry which is preliminary data.</text>
</comment>
<evidence type="ECO:0000313" key="1">
    <source>
        <dbReference type="EMBL" id="RAV97883.1"/>
    </source>
</evidence>
<dbReference type="AlphaFoldDB" id="A0A364XUS9"/>
<evidence type="ECO:0000313" key="2">
    <source>
        <dbReference type="Proteomes" id="UP000251889"/>
    </source>
</evidence>
<dbReference type="Proteomes" id="UP000251889">
    <property type="component" value="Unassembled WGS sequence"/>
</dbReference>
<protein>
    <submittedName>
        <fullName evidence="1">Uncharacterized protein</fullName>
    </submittedName>
</protein>
<name>A0A364XUS9_9BACT</name>
<reference evidence="1 2" key="1">
    <citation type="submission" date="2018-06" db="EMBL/GenBank/DDBJ databases">
        <title>Chryseolinea flavus sp. nov., a member of the phylum Bacteroidetes isolated from soil.</title>
        <authorList>
            <person name="Li Y."/>
            <person name="Wang J."/>
        </authorList>
    </citation>
    <scope>NUCLEOTIDE SEQUENCE [LARGE SCALE GENOMIC DNA]</scope>
    <source>
        <strain evidence="1 2">SDU1-6</strain>
    </source>
</reference>
<accession>A0A364XUS9</accession>
<keyword evidence="2" id="KW-1185">Reference proteome</keyword>
<sequence>MAQKSAVIGTMVTRPNAILVLNPPDRNQGFLLPQLSTAERLSITPAAPADNGLIVFDTDEKSFYFWKDGAWVKGLGADAVAQFLTFDATTQTLSLTGAGNVDLSSLKEIPSVTGNDGRFLKTDGTTLVWESINSVGDITAVNSSNGLSGGATSGDVTLSVNTDGATITTNGANALQLADAAVTNAKLAPSAVNSNSIADGSINTADLSNGAVDPTKIASGGNDKVLTTTAGGVVTWLDRSTFADDNQNLSLTGNTLNIDGGTGVDLNDVTVAGGQITGTLDALTIQTNAITDVQLADNAVDAAAIQTNAVTSAELADAAVDAAAIQDGIVGTTKITSGGNDKVLTTTAGGVVSWADRSTFTDDNQNLSLTGNTLNIDGGTGVDLNDVTVAGGQIAGTLDALTIQTNAITDVQLADNAVDAAAIQTNAVTSAELADAAVDAAAIQDGVVGTIKITSGGNDKVLTTTAGGVVSWADRSTFTDDNQNLSLIGNTLNIDGGTGVDLSDVTAAGGQIAGTLDALTIQTNAITDVQLADNAVDAAAIQTNAVTSAELADAAVDAAAIQDGVVGTTKITSGGNDKVLTTTAGGVVSWADRSTFTDDNQNLSLAGNTLNIDGGTGVDLNDVTVAGGQITGTLDELTVQTNAITDVQLADNAVDAAAIQTNAVTSAELADAAVDAGAIQDGVVGTTKITSGGNDKVLTTTAGGVVSWADRSTFTDDNQNLSLTGNTLNIVDGTGVSLDPLTISGDVAGTVNATTVTKLQGRNVSSAAPPLNSILVWNGTTWVPQTVTAVGPTTQYYAVDPSAFQGLEPTNGSNETVLGLYQDDNTFVTANGDGRQIMAPVNLPDGATIQNVTAYYSDLSVLGDFTISLYRKSFTSGNEVLASRSTLLVTVGIVSFNLIPTALFGQVVDNSQYSYRVHVTFTASSQGPGLLDQRLYGIRIEYTK</sequence>
<proteinExistence type="predicted"/>
<gene>
    <name evidence="1" type="ORF">DQQ10_26365</name>
</gene>
<organism evidence="1 2">
    <name type="scientific">Pseudochryseolinea flava</name>
    <dbReference type="NCBI Taxonomy" id="2059302"/>
    <lineage>
        <taxon>Bacteria</taxon>
        <taxon>Pseudomonadati</taxon>
        <taxon>Bacteroidota</taxon>
        <taxon>Cytophagia</taxon>
        <taxon>Cytophagales</taxon>
        <taxon>Fulvivirgaceae</taxon>
        <taxon>Pseudochryseolinea</taxon>
    </lineage>
</organism>
<dbReference type="EMBL" id="QMFY01000025">
    <property type="protein sequence ID" value="RAV97883.1"/>
    <property type="molecule type" value="Genomic_DNA"/>
</dbReference>